<evidence type="ECO:0000259" key="3">
    <source>
        <dbReference type="Pfam" id="PF14289"/>
    </source>
</evidence>
<feature type="coiled-coil region" evidence="1">
    <location>
        <begin position="130"/>
        <end position="157"/>
    </location>
</feature>
<dbReference type="OrthoDB" id="694456at2"/>
<keyword evidence="1" id="KW-0175">Coiled coil</keyword>
<keyword evidence="5" id="KW-1185">Reference proteome</keyword>
<dbReference type="Proteomes" id="UP000294752">
    <property type="component" value="Unassembled WGS sequence"/>
</dbReference>
<evidence type="ECO:0000256" key="2">
    <source>
        <dbReference type="SAM" id="SignalP"/>
    </source>
</evidence>
<gene>
    <name evidence="4" type="ORF">B0I21_109125</name>
</gene>
<feature type="chain" id="PRO_5020269076" evidence="2">
    <location>
        <begin position="22"/>
        <end position="392"/>
    </location>
</feature>
<feature type="signal peptide" evidence="2">
    <location>
        <begin position="1"/>
        <end position="21"/>
    </location>
</feature>
<evidence type="ECO:0000256" key="1">
    <source>
        <dbReference type="SAM" id="Coils"/>
    </source>
</evidence>
<dbReference type="InterPro" id="IPR025380">
    <property type="entry name" value="DUF4369"/>
</dbReference>
<accession>A0A4V3E0Y8</accession>
<reference evidence="4 5" key="1">
    <citation type="submission" date="2019-03" db="EMBL/GenBank/DDBJ databases">
        <title>Genomic Encyclopedia of Type Strains, Phase III (KMG-III): the genomes of soil and plant-associated and newly described type strains.</title>
        <authorList>
            <person name="Whitman W."/>
        </authorList>
    </citation>
    <scope>NUCLEOTIDE SEQUENCE [LARGE SCALE GENOMIC DNA]</scope>
    <source>
        <strain evidence="4 5">CGMCC 1.12801</strain>
    </source>
</reference>
<dbReference type="AlphaFoldDB" id="A0A4V3E0Y8"/>
<sequence length="392" mass="44806">MKNVFLLASLVCIFCFGCRQPAPQAVSSQDSTTFPNRITVHITGDISLPDSTNVFINTDENTTQPVLAAQIVDGRFELQGELAEPNFYNLVIQKQKFNVFLENGKTYHFKGQATAGSLPTGRFETTSPATNDYQQMQQEVKQNLAALQAQRAALRSAFDNPKTYQDAVLRAEKIEQQRQEYPEKLKQRYLQDDKIADAFKLYLIKEDKVNKNNYKTYQTMLTSVSDSVKALSLYKQVAAKVDQVREFYDHMPNFPDMHPRNIQGDSLHLSAFKKEGTLLFVFWGSWNKEAKSDIRMIKDAAPALKKLHITPIFLIWEKDFEAWEKASNALSLGQHNYRLNATDQDFVVTNYAVRTLPHYMLVDAADLSIKNYNFTYPLDGRLESKLKKELGL</sequence>
<dbReference type="SUPFAM" id="SSF52833">
    <property type="entry name" value="Thioredoxin-like"/>
    <property type="match status" value="1"/>
</dbReference>
<protein>
    <submittedName>
        <fullName evidence="4">Uncharacterized protein DUF4369</fullName>
    </submittedName>
</protein>
<evidence type="ECO:0000313" key="5">
    <source>
        <dbReference type="Proteomes" id="UP000294752"/>
    </source>
</evidence>
<feature type="domain" description="DUF4369" evidence="3">
    <location>
        <begin position="41"/>
        <end position="105"/>
    </location>
</feature>
<keyword evidence="2" id="KW-0732">Signal</keyword>
<dbReference type="EMBL" id="SNZV01000009">
    <property type="protein sequence ID" value="TDS10360.1"/>
    <property type="molecule type" value="Genomic_DNA"/>
</dbReference>
<proteinExistence type="predicted"/>
<dbReference type="Pfam" id="PF14289">
    <property type="entry name" value="DUF4369"/>
    <property type="match status" value="1"/>
</dbReference>
<dbReference type="InterPro" id="IPR036249">
    <property type="entry name" value="Thioredoxin-like_sf"/>
</dbReference>
<name>A0A4V3E0Y8_9SPHI</name>
<organism evidence="4 5">
    <name type="scientific">Sphingobacterium paludis</name>
    <dbReference type="NCBI Taxonomy" id="1476465"/>
    <lineage>
        <taxon>Bacteria</taxon>
        <taxon>Pseudomonadati</taxon>
        <taxon>Bacteroidota</taxon>
        <taxon>Sphingobacteriia</taxon>
        <taxon>Sphingobacteriales</taxon>
        <taxon>Sphingobacteriaceae</taxon>
        <taxon>Sphingobacterium</taxon>
    </lineage>
</organism>
<dbReference type="Gene3D" id="3.40.30.10">
    <property type="entry name" value="Glutaredoxin"/>
    <property type="match status" value="1"/>
</dbReference>
<evidence type="ECO:0000313" key="4">
    <source>
        <dbReference type="EMBL" id="TDS10360.1"/>
    </source>
</evidence>
<comment type="caution">
    <text evidence="4">The sequence shown here is derived from an EMBL/GenBank/DDBJ whole genome shotgun (WGS) entry which is preliminary data.</text>
</comment>
<dbReference type="RefSeq" id="WP_133641693.1">
    <property type="nucleotide sequence ID" value="NZ_SNZV01000009.1"/>
</dbReference>